<dbReference type="PANTHER" id="PTHR41260:SF1">
    <property type="entry name" value="PROTEIN ECSC"/>
    <property type="match status" value="1"/>
</dbReference>
<accession>A0A285CVH5</accession>
<dbReference type="Proteomes" id="UP000219546">
    <property type="component" value="Unassembled WGS sequence"/>
</dbReference>
<evidence type="ECO:0000313" key="2">
    <source>
        <dbReference type="Proteomes" id="UP000219546"/>
    </source>
</evidence>
<keyword evidence="2" id="KW-1185">Reference proteome</keyword>
<organism evidence="1 2">
    <name type="scientific">Bacillus oleivorans</name>
    <dbReference type="NCBI Taxonomy" id="1448271"/>
    <lineage>
        <taxon>Bacteria</taxon>
        <taxon>Bacillati</taxon>
        <taxon>Bacillota</taxon>
        <taxon>Bacilli</taxon>
        <taxon>Bacillales</taxon>
        <taxon>Bacillaceae</taxon>
        <taxon>Bacillus</taxon>
    </lineage>
</organism>
<name>A0A285CVH5_9BACI</name>
<evidence type="ECO:0000313" key="1">
    <source>
        <dbReference type="EMBL" id="SNX71415.1"/>
    </source>
</evidence>
<dbReference type="EMBL" id="OAOP01000005">
    <property type="protein sequence ID" value="SNX71415.1"/>
    <property type="molecule type" value="Genomic_DNA"/>
</dbReference>
<dbReference type="AlphaFoldDB" id="A0A285CVH5"/>
<sequence length="283" mass="33377">MEHSRFNQAAWENVLQWEKKLLGYEGNDFEKTYERWLYQAFEALPDHWKDPIIHSIDQWIFHIYALFHETSIQNDAKERILATAKAFNEQIQDFEGLKNLPLSQLNYIADREQSKHRLYSIIHGGLAGTGKSVFSSMSIPVTLINNIRVVQLMSYIYGYDLSSPYELMTSIKVFHAATLPKRYQGEAWLSLKRELLEQQNSAYFYDGEEQIISKEWIEFGLDELIKLVSIQLFQPKEEGKFPLLSVIFGVQFQYSLSKRVAVFAHKYYVYRYLLEHKNRLDHS</sequence>
<dbReference type="Pfam" id="PF12787">
    <property type="entry name" value="EcsC"/>
    <property type="match status" value="1"/>
</dbReference>
<dbReference type="RefSeq" id="WP_179714270.1">
    <property type="nucleotide sequence ID" value="NZ_JBEPMQ010000004.1"/>
</dbReference>
<proteinExistence type="predicted"/>
<dbReference type="InterPro" id="IPR024787">
    <property type="entry name" value="EcsC"/>
</dbReference>
<dbReference type="PANTHER" id="PTHR41260">
    <property type="entry name" value="PROTEIN ECSC"/>
    <property type="match status" value="1"/>
</dbReference>
<protein>
    <submittedName>
        <fullName evidence="1">EcsC family protein</fullName>
    </submittedName>
</protein>
<gene>
    <name evidence="1" type="ORF">SAMN05877753_105177</name>
</gene>
<reference evidence="1 2" key="1">
    <citation type="submission" date="2017-08" db="EMBL/GenBank/DDBJ databases">
        <authorList>
            <person name="de Groot N.N."/>
        </authorList>
    </citation>
    <scope>NUCLEOTIDE SEQUENCE [LARGE SCALE GENOMIC DNA]</scope>
    <source>
        <strain evidence="1 2">JC228</strain>
    </source>
</reference>